<evidence type="ECO:0000256" key="2">
    <source>
        <dbReference type="ARBA" id="ARBA00022491"/>
    </source>
</evidence>
<dbReference type="GO" id="GO:0008270">
    <property type="term" value="F:zinc ion binding"/>
    <property type="evidence" value="ECO:0007669"/>
    <property type="project" value="TreeGrafter"/>
</dbReference>
<keyword evidence="6" id="KW-0804">Transcription</keyword>
<dbReference type="GO" id="GO:0045892">
    <property type="term" value="P:negative regulation of DNA-templated transcription"/>
    <property type="evidence" value="ECO:0007669"/>
    <property type="project" value="TreeGrafter"/>
</dbReference>
<evidence type="ECO:0000256" key="6">
    <source>
        <dbReference type="ARBA" id="ARBA00023163"/>
    </source>
</evidence>
<organism evidence="8 9">
    <name type="scientific">Clostridium fungisolvens</name>
    <dbReference type="NCBI Taxonomy" id="1604897"/>
    <lineage>
        <taxon>Bacteria</taxon>
        <taxon>Bacillati</taxon>
        <taxon>Bacillota</taxon>
        <taxon>Clostridia</taxon>
        <taxon>Eubacteriales</taxon>
        <taxon>Clostridiaceae</taxon>
        <taxon>Clostridium</taxon>
    </lineage>
</organism>
<keyword evidence="4" id="KW-0805">Transcription regulation</keyword>
<protein>
    <submittedName>
        <fullName evidence="8">Transcriptional regulator PerR</fullName>
    </submittedName>
</protein>
<feature type="binding site" evidence="7">
    <location>
        <position position="98"/>
    </location>
    <ligand>
        <name>Zn(2+)</name>
        <dbReference type="ChEBI" id="CHEBI:29105"/>
    </ligand>
</feature>
<evidence type="ECO:0000256" key="3">
    <source>
        <dbReference type="ARBA" id="ARBA00022833"/>
    </source>
</evidence>
<dbReference type="GO" id="GO:0000976">
    <property type="term" value="F:transcription cis-regulatory region binding"/>
    <property type="evidence" value="ECO:0007669"/>
    <property type="project" value="TreeGrafter"/>
</dbReference>
<keyword evidence="3 7" id="KW-0862">Zinc</keyword>
<evidence type="ECO:0000256" key="4">
    <source>
        <dbReference type="ARBA" id="ARBA00023015"/>
    </source>
</evidence>
<dbReference type="PANTHER" id="PTHR33202">
    <property type="entry name" value="ZINC UPTAKE REGULATION PROTEIN"/>
    <property type="match status" value="1"/>
</dbReference>
<evidence type="ECO:0000313" key="8">
    <source>
        <dbReference type="EMBL" id="GFP78162.1"/>
    </source>
</evidence>
<dbReference type="AlphaFoldDB" id="A0A6V8SNL8"/>
<dbReference type="GO" id="GO:1900376">
    <property type="term" value="P:regulation of secondary metabolite biosynthetic process"/>
    <property type="evidence" value="ECO:0007669"/>
    <property type="project" value="TreeGrafter"/>
</dbReference>
<comment type="similarity">
    <text evidence="1">Belongs to the Fur family.</text>
</comment>
<evidence type="ECO:0000256" key="5">
    <source>
        <dbReference type="ARBA" id="ARBA00023125"/>
    </source>
</evidence>
<dbReference type="InterPro" id="IPR002481">
    <property type="entry name" value="FUR"/>
</dbReference>
<feature type="binding site" evidence="7">
    <location>
        <position position="132"/>
    </location>
    <ligand>
        <name>Zn(2+)</name>
        <dbReference type="ChEBI" id="CHEBI:29105"/>
    </ligand>
</feature>
<comment type="caution">
    <text evidence="8">The sequence shown here is derived from an EMBL/GenBank/DDBJ whole genome shotgun (WGS) entry which is preliminary data.</text>
</comment>
<evidence type="ECO:0000313" key="9">
    <source>
        <dbReference type="Proteomes" id="UP000580568"/>
    </source>
</evidence>
<comment type="cofactor">
    <cofactor evidence="7">
        <name>Zn(2+)</name>
        <dbReference type="ChEBI" id="CHEBI:29105"/>
    </cofactor>
    <text evidence="7">Binds 1 zinc ion per subunit.</text>
</comment>
<dbReference type="SUPFAM" id="SSF46785">
    <property type="entry name" value="Winged helix' DNA-binding domain"/>
    <property type="match status" value="1"/>
</dbReference>
<name>A0A6V8SNL8_9CLOT</name>
<keyword evidence="9" id="KW-1185">Reference proteome</keyword>
<reference evidence="8 9" key="1">
    <citation type="submission" date="2020-07" db="EMBL/GenBank/DDBJ databases">
        <title>A new beta-1,3-glucan-decomposing anaerobic bacterium isolated from anoxic soil subjected to biological soil disinfestation.</title>
        <authorList>
            <person name="Ueki A."/>
            <person name="Tonouchi A."/>
        </authorList>
    </citation>
    <scope>NUCLEOTIDE SEQUENCE [LARGE SCALE GENOMIC DNA]</scope>
    <source>
        <strain evidence="8 9">TW1</strain>
    </source>
</reference>
<evidence type="ECO:0000256" key="7">
    <source>
        <dbReference type="PIRSR" id="PIRSR602481-1"/>
    </source>
</evidence>
<sequence length="141" mass="16584">MVKITNIEAYLREHSISPSYQRKRIFEYLNERQNHPNVNQIYEELVKDIPTLSKTTVYNTLNMFVEKKLVEAITIEGNEIRYDLFNPEAHGHFKCENCGTVYDIDMDINISNIKTLEGFQVKEQSFHFKGICKNCLCNKDE</sequence>
<dbReference type="Gene3D" id="3.30.1490.190">
    <property type="match status" value="1"/>
</dbReference>
<keyword evidence="7" id="KW-0479">Metal-binding</keyword>
<proteinExistence type="inferred from homology"/>
<keyword evidence="5" id="KW-0238">DNA-binding</keyword>
<dbReference type="RefSeq" id="WP_205245291.1">
    <property type="nucleotide sequence ID" value="NZ_BLZR01000001.1"/>
</dbReference>
<dbReference type="PANTHER" id="PTHR33202:SF8">
    <property type="entry name" value="PEROXIDE-RESPONSIVE REPRESSOR PERR"/>
    <property type="match status" value="1"/>
</dbReference>
<dbReference type="Pfam" id="PF01475">
    <property type="entry name" value="FUR"/>
    <property type="match status" value="1"/>
</dbReference>
<keyword evidence="2" id="KW-0678">Repressor</keyword>
<dbReference type="InterPro" id="IPR036388">
    <property type="entry name" value="WH-like_DNA-bd_sf"/>
</dbReference>
<dbReference type="Proteomes" id="UP000580568">
    <property type="component" value="Unassembled WGS sequence"/>
</dbReference>
<accession>A0A6V8SNL8</accession>
<dbReference type="EMBL" id="BLZR01000001">
    <property type="protein sequence ID" value="GFP78162.1"/>
    <property type="molecule type" value="Genomic_DNA"/>
</dbReference>
<dbReference type="GO" id="GO:0003700">
    <property type="term" value="F:DNA-binding transcription factor activity"/>
    <property type="evidence" value="ECO:0007669"/>
    <property type="project" value="InterPro"/>
</dbReference>
<feature type="binding site" evidence="7">
    <location>
        <position position="135"/>
    </location>
    <ligand>
        <name>Zn(2+)</name>
        <dbReference type="ChEBI" id="CHEBI:29105"/>
    </ligand>
</feature>
<evidence type="ECO:0000256" key="1">
    <source>
        <dbReference type="ARBA" id="ARBA00007957"/>
    </source>
</evidence>
<dbReference type="InterPro" id="IPR036390">
    <property type="entry name" value="WH_DNA-bd_sf"/>
</dbReference>
<dbReference type="Gene3D" id="1.10.10.10">
    <property type="entry name" value="Winged helix-like DNA-binding domain superfamily/Winged helix DNA-binding domain"/>
    <property type="match status" value="1"/>
</dbReference>
<gene>
    <name evidence="8" type="ORF">bsdtw1_04356</name>
</gene>
<feature type="binding site" evidence="7">
    <location>
        <position position="95"/>
    </location>
    <ligand>
        <name>Zn(2+)</name>
        <dbReference type="ChEBI" id="CHEBI:29105"/>
    </ligand>
</feature>
<dbReference type="InterPro" id="IPR043135">
    <property type="entry name" value="Fur_C"/>
</dbReference>
<dbReference type="CDD" id="cd07153">
    <property type="entry name" value="Fur_like"/>
    <property type="match status" value="1"/>
</dbReference>